<reference evidence="3" key="1">
    <citation type="journal article" date="2019" name="Int. J. Syst. Evol. Microbiol.">
        <title>The Global Catalogue of Microorganisms (GCM) 10K type strain sequencing project: providing services to taxonomists for standard genome sequencing and annotation.</title>
        <authorList>
            <consortium name="The Broad Institute Genomics Platform"/>
            <consortium name="The Broad Institute Genome Sequencing Center for Infectious Disease"/>
            <person name="Wu L."/>
            <person name="Ma J."/>
        </authorList>
    </citation>
    <scope>NUCLEOTIDE SEQUENCE [LARGE SCALE GENOMIC DNA]</scope>
    <source>
        <strain evidence="3">JCM 9373</strain>
    </source>
</reference>
<protein>
    <submittedName>
        <fullName evidence="2">Uncharacterized protein</fullName>
    </submittedName>
</protein>
<dbReference type="EMBL" id="BAAAUT010000073">
    <property type="protein sequence ID" value="GAA3162047.1"/>
    <property type="molecule type" value="Genomic_DNA"/>
</dbReference>
<evidence type="ECO:0000256" key="1">
    <source>
        <dbReference type="SAM" id="MobiDB-lite"/>
    </source>
</evidence>
<dbReference type="Proteomes" id="UP001500320">
    <property type="component" value="Unassembled WGS sequence"/>
</dbReference>
<feature type="region of interest" description="Disordered" evidence="1">
    <location>
        <begin position="55"/>
        <end position="100"/>
    </location>
</feature>
<evidence type="ECO:0000313" key="2">
    <source>
        <dbReference type="EMBL" id="GAA3162047.1"/>
    </source>
</evidence>
<accession>A0ABP6NYS3</accession>
<name>A0ABP6NYS3_9ACTN</name>
<sequence length="100" mass="10755">MLIWVPTWLMTSAPNRRVKFRCRNRLGEAIPASWPTQGRGATAFRARRRAPRVLAPRPVSGRVGGEAGVRPSAARRGGVGRPAGTGGQDAAAVSRLRKTQ</sequence>
<feature type="compositionally biased region" description="Gly residues" evidence="1">
    <location>
        <begin position="77"/>
        <end position="87"/>
    </location>
</feature>
<proteinExistence type="predicted"/>
<organism evidence="2 3">
    <name type="scientific">Planomonospora alba</name>
    <dbReference type="NCBI Taxonomy" id="161354"/>
    <lineage>
        <taxon>Bacteria</taxon>
        <taxon>Bacillati</taxon>
        <taxon>Actinomycetota</taxon>
        <taxon>Actinomycetes</taxon>
        <taxon>Streptosporangiales</taxon>
        <taxon>Streptosporangiaceae</taxon>
        <taxon>Planomonospora</taxon>
    </lineage>
</organism>
<evidence type="ECO:0000313" key="3">
    <source>
        <dbReference type="Proteomes" id="UP001500320"/>
    </source>
</evidence>
<comment type="caution">
    <text evidence="2">The sequence shown here is derived from an EMBL/GenBank/DDBJ whole genome shotgun (WGS) entry which is preliminary data.</text>
</comment>
<keyword evidence="3" id="KW-1185">Reference proteome</keyword>
<gene>
    <name evidence="2" type="ORF">GCM10010466_61280</name>
</gene>